<keyword evidence="2" id="KW-0479">Metal-binding</keyword>
<dbReference type="Pfam" id="PF00355">
    <property type="entry name" value="Rieske"/>
    <property type="match status" value="1"/>
</dbReference>
<organism evidence="6 8">
    <name type="scientific">Algoriphagus ratkowskyi</name>
    <dbReference type="NCBI Taxonomy" id="57028"/>
    <lineage>
        <taxon>Bacteria</taxon>
        <taxon>Pseudomonadati</taxon>
        <taxon>Bacteroidota</taxon>
        <taxon>Cytophagia</taxon>
        <taxon>Cytophagales</taxon>
        <taxon>Cyclobacteriaceae</taxon>
        <taxon>Algoriphagus</taxon>
    </lineage>
</organism>
<dbReference type="RefSeq" id="WP_086499512.1">
    <property type="nucleotide sequence ID" value="NZ_MSSV01000003.1"/>
</dbReference>
<evidence type="ECO:0000256" key="3">
    <source>
        <dbReference type="ARBA" id="ARBA00023004"/>
    </source>
</evidence>
<evidence type="ECO:0000256" key="2">
    <source>
        <dbReference type="ARBA" id="ARBA00022723"/>
    </source>
</evidence>
<comment type="caution">
    <text evidence="6">The sequence shown here is derived from an EMBL/GenBank/DDBJ whole genome shotgun (WGS) entry which is preliminary data.</text>
</comment>
<keyword evidence="4" id="KW-0411">Iron-sulfur</keyword>
<dbReference type="Gene3D" id="2.102.10.10">
    <property type="entry name" value="Rieske [2Fe-2S] iron-sulphur domain"/>
    <property type="match status" value="1"/>
</dbReference>
<dbReference type="OrthoDB" id="593800at2"/>
<feature type="domain" description="Rieske" evidence="5">
    <location>
        <begin position="28"/>
        <end position="104"/>
    </location>
</feature>
<evidence type="ECO:0000259" key="5">
    <source>
        <dbReference type="PROSITE" id="PS51296"/>
    </source>
</evidence>
<dbReference type="PROSITE" id="PS51296">
    <property type="entry name" value="RIESKE"/>
    <property type="match status" value="1"/>
</dbReference>
<evidence type="ECO:0000256" key="1">
    <source>
        <dbReference type="ARBA" id="ARBA00022714"/>
    </source>
</evidence>
<evidence type="ECO:0000313" key="9">
    <source>
        <dbReference type="Proteomes" id="UP000321927"/>
    </source>
</evidence>
<keyword evidence="1" id="KW-0001">2Fe-2S</keyword>
<dbReference type="EMBL" id="VORV01000004">
    <property type="protein sequence ID" value="TXD78518.1"/>
    <property type="molecule type" value="Genomic_DNA"/>
</dbReference>
<protein>
    <submittedName>
        <fullName evidence="6">Nitrite reductase/ring-hydroxylating ferredoxin subunit</fullName>
    </submittedName>
    <submittedName>
        <fullName evidence="7">Rieske 2Fe-2S domain-containing protein</fullName>
    </submittedName>
</protein>
<reference evidence="7 9" key="2">
    <citation type="submission" date="2019-08" db="EMBL/GenBank/DDBJ databases">
        <title>Genome of Algoriphagus ratkowskyi IC026.</title>
        <authorList>
            <person name="Bowman J.P."/>
        </authorList>
    </citation>
    <scope>NUCLEOTIDE SEQUENCE [LARGE SCALE GENOMIC DNA]</scope>
    <source>
        <strain evidence="7 9">IC026</strain>
    </source>
</reference>
<dbReference type="GO" id="GO:0046872">
    <property type="term" value="F:metal ion binding"/>
    <property type="evidence" value="ECO:0007669"/>
    <property type="project" value="UniProtKB-KW"/>
</dbReference>
<dbReference type="GO" id="GO:0051537">
    <property type="term" value="F:2 iron, 2 sulfur cluster binding"/>
    <property type="evidence" value="ECO:0007669"/>
    <property type="project" value="UniProtKB-KW"/>
</dbReference>
<accession>A0A2W7RHR8</accession>
<keyword evidence="9" id="KW-1185">Reference proteome</keyword>
<name>A0A2W7RHR8_9BACT</name>
<gene>
    <name evidence="7" type="ORF">ESW18_06920</name>
    <name evidence="6" type="ORF">LV84_00980</name>
</gene>
<dbReference type="Proteomes" id="UP000321927">
    <property type="component" value="Unassembled WGS sequence"/>
</dbReference>
<dbReference type="InterPro" id="IPR036922">
    <property type="entry name" value="Rieske_2Fe-2S_sf"/>
</dbReference>
<proteinExistence type="predicted"/>
<evidence type="ECO:0000256" key="4">
    <source>
        <dbReference type="ARBA" id="ARBA00023014"/>
    </source>
</evidence>
<reference evidence="6 8" key="1">
    <citation type="submission" date="2018-06" db="EMBL/GenBank/DDBJ databases">
        <title>Genomic Encyclopedia of Archaeal and Bacterial Type Strains, Phase II (KMG-II): from individual species to whole genera.</title>
        <authorList>
            <person name="Goeker M."/>
        </authorList>
    </citation>
    <scope>NUCLEOTIDE SEQUENCE [LARGE SCALE GENOMIC DNA]</scope>
    <source>
        <strain evidence="6 8">DSM 22686</strain>
    </source>
</reference>
<evidence type="ECO:0000313" key="8">
    <source>
        <dbReference type="Proteomes" id="UP000249115"/>
    </source>
</evidence>
<evidence type="ECO:0000313" key="7">
    <source>
        <dbReference type="EMBL" id="TXD78518.1"/>
    </source>
</evidence>
<keyword evidence="3" id="KW-0408">Iron</keyword>
<evidence type="ECO:0000313" key="6">
    <source>
        <dbReference type="EMBL" id="PZX59771.1"/>
    </source>
</evidence>
<dbReference type="InterPro" id="IPR017941">
    <property type="entry name" value="Rieske_2Fe-2S"/>
</dbReference>
<dbReference type="Proteomes" id="UP000249115">
    <property type="component" value="Unassembled WGS sequence"/>
</dbReference>
<dbReference type="EMBL" id="QKZU01000003">
    <property type="protein sequence ID" value="PZX59771.1"/>
    <property type="molecule type" value="Genomic_DNA"/>
</dbReference>
<dbReference type="SUPFAM" id="SSF50022">
    <property type="entry name" value="ISP domain"/>
    <property type="match status" value="1"/>
</dbReference>
<sequence>MGTFTLGKSRGQVLDMIPEWTINKIHVGEQVIALVRIDVNFHAFQTECPHRGTSLIHGSLTDDCEIICPLHYYRFDLKTVAGKVGSCGDLKIYDTELTDEGLKIFILSV</sequence>
<dbReference type="AlphaFoldDB" id="A0A2W7RHR8"/>